<name>A0A1H7S266_9PROT</name>
<keyword evidence="3" id="KW-1185">Reference proteome</keyword>
<gene>
    <name evidence="2" type="ORF">SAMN05216387_1262</name>
</gene>
<dbReference type="AlphaFoldDB" id="A0A1H7S266"/>
<dbReference type="Proteomes" id="UP000198620">
    <property type="component" value="Unassembled WGS sequence"/>
</dbReference>
<evidence type="ECO:0000313" key="3">
    <source>
        <dbReference type="Proteomes" id="UP000198620"/>
    </source>
</evidence>
<reference evidence="2 3" key="1">
    <citation type="submission" date="2016-10" db="EMBL/GenBank/DDBJ databases">
        <authorList>
            <person name="de Groot N.N."/>
        </authorList>
    </citation>
    <scope>NUCLEOTIDE SEQUENCE [LARGE SCALE GENOMIC DNA]</scope>
    <source>
        <strain evidence="2 3">Nv1</strain>
    </source>
</reference>
<evidence type="ECO:0000256" key="1">
    <source>
        <dbReference type="SAM" id="MobiDB-lite"/>
    </source>
</evidence>
<feature type="compositionally biased region" description="Basic and acidic residues" evidence="1">
    <location>
        <begin position="52"/>
        <end position="64"/>
    </location>
</feature>
<dbReference type="EMBL" id="FOBH01000026">
    <property type="protein sequence ID" value="SEL66399.1"/>
    <property type="molecule type" value="Genomic_DNA"/>
</dbReference>
<feature type="region of interest" description="Disordered" evidence="1">
    <location>
        <begin position="39"/>
        <end position="64"/>
    </location>
</feature>
<dbReference type="RefSeq" id="WP_090829679.1">
    <property type="nucleotide sequence ID" value="NZ_FOBH01000026.1"/>
</dbReference>
<proteinExistence type="predicted"/>
<accession>A0A1H7S266</accession>
<protein>
    <submittedName>
        <fullName evidence="2">Uncharacterized protein</fullName>
    </submittedName>
</protein>
<organism evidence="2 3">
    <name type="scientific">Nitrosovibrio tenuis</name>
    <dbReference type="NCBI Taxonomy" id="1233"/>
    <lineage>
        <taxon>Bacteria</taxon>
        <taxon>Pseudomonadati</taxon>
        <taxon>Pseudomonadota</taxon>
        <taxon>Betaproteobacteria</taxon>
        <taxon>Nitrosomonadales</taxon>
        <taxon>Nitrosomonadaceae</taxon>
        <taxon>Nitrosovibrio</taxon>
    </lineage>
</organism>
<evidence type="ECO:0000313" key="2">
    <source>
        <dbReference type="EMBL" id="SEL66399.1"/>
    </source>
</evidence>
<dbReference type="OrthoDB" id="8566525at2"/>
<feature type="region of interest" description="Disordered" evidence="1">
    <location>
        <begin position="120"/>
        <end position="141"/>
    </location>
</feature>
<sequence length="141" mass="14959">MVNYIHSIRAVPALLIVAVTVTIGVGAPVLAYAAATEQTGNTGQAGNTSQKANDERRKIGEANDLKLKARDPLYAEQAKSLAAQYKETAEIVARQGGNPQPILDAAAQLEGQSEVISKARQNKNLSIQIPEPAAHSHSHNK</sequence>
<feature type="compositionally biased region" description="Polar residues" evidence="1">
    <location>
        <begin position="39"/>
        <end position="51"/>
    </location>
</feature>